<keyword evidence="2" id="KW-1185">Reference proteome</keyword>
<feature type="non-terminal residue" evidence="1">
    <location>
        <position position="1"/>
    </location>
</feature>
<proteinExistence type="predicted"/>
<evidence type="ECO:0008006" key="3">
    <source>
        <dbReference type="Google" id="ProtNLM"/>
    </source>
</evidence>
<protein>
    <recommendedName>
        <fullName evidence="3">Shikimate kinase</fullName>
    </recommendedName>
</protein>
<evidence type="ECO:0000313" key="1">
    <source>
        <dbReference type="EMBL" id="EHH12934.1"/>
    </source>
</evidence>
<name>G6Y5Q0_9HYPH</name>
<sequence>PSGDGHVHVPTLKSETLTGRDGVLIGRSPYDKPNLRPFAAGQVRSAVDGDPTAGFLDQCVAIQYSFNVAQKSGEKLAAADPTFFAKGILIVVPDEMWPADYAERGLVMSAEDVKCHSSWTKGKDRVTVDTSLDCVGILQATEVFAPGSLVAVPTGEQKKLDGDFDGDTVIILGDRPRLYEHVREFDQKEQARGLRSLKPPKSHTPAIDGERYQFSRASQILAATQNVLETYTSLQRNFLAQPHEARQWFAERAIFGIYEGVHHELRRDIGNLLNQDQVRGQDIQDTLARARHEIEVARHPVAREMAALLAADLEAWAASTHEQVPPETVESVNDANDANPELSAALCALFAELAETYAATPQPRERVQLLLDHYRARIDPRPDGYNPDDLVESANNLLSLGIKVGTDAYKSDTGARLFMKKSEELQRLLHQTPGLKSVPYVKGLAATLNQGRLDVDATLEDLKDNPTLTASIMETSIKLATEQGILRNLSARQPAAEDCAMTITLTREEASERARMEASRAKEAEETITAAALSVATSLRTADIQVNMPHLERRLRSTTSMTDQLTGMSAPTGSHVQLVSNALRHVFEVPDKDFTRAFKAAMLAFDEQGYSEVSTTNWFKMAKRTFVGIQSVLTTPDGYRFQLEFHTPGSYRAKVDNHDTYKGLIRLNQQAGADALEQAKAVELAQRARAVCSQVA</sequence>
<dbReference type="Proteomes" id="UP000002949">
    <property type="component" value="Unassembled WGS sequence"/>
</dbReference>
<gene>
    <name evidence="1" type="ORF">MEA186_06298</name>
</gene>
<accession>G6Y5Q0</accession>
<reference evidence="1 2" key="1">
    <citation type="journal article" date="2012" name="J. Bacteriol.">
        <title>Draft Genome Sequence of Plant Growth-Promoting Rhizobium Mesorhizobium amorphae, Isolated from Zinc-Lead Mine Tailings.</title>
        <authorList>
            <person name="Hao X."/>
            <person name="Lin Y."/>
            <person name="Johnstone L."/>
            <person name="Baltrus D.A."/>
            <person name="Miller S.J."/>
            <person name="Wei G."/>
            <person name="Rensing C."/>
        </authorList>
    </citation>
    <scope>NUCLEOTIDE SEQUENCE [LARGE SCALE GENOMIC DNA]</scope>
    <source>
        <strain evidence="1 2">CCNWGS0123</strain>
    </source>
</reference>
<dbReference type="AlphaFoldDB" id="G6Y5Q0"/>
<evidence type="ECO:0000313" key="2">
    <source>
        <dbReference type="Proteomes" id="UP000002949"/>
    </source>
</evidence>
<dbReference type="eggNOG" id="COG0703">
    <property type="taxonomic scope" value="Bacteria"/>
</dbReference>
<dbReference type="EMBL" id="AGSN01000061">
    <property type="protein sequence ID" value="EHH12934.1"/>
    <property type="molecule type" value="Genomic_DNA"/>
</dbReference>
<organism evidence="1 2">
    <name type="scientific">Mesorhizobium amorphae CCNWGS0123</name>
    <dbReference type="NCBI Taxonomy" id="1082933"/>
    <lineage>
        <taxon>Bacteria</taxon>
        <taxon>Pseudomonadati</taxon>
        <taxon>Pseudomonadota</taxon>
        <taxon>Alphaproteobacteria</taxon>
        <taxon>Hyphomicrobiales</taxon>
        <taxon>Phyllobacteriaceae</taxon>
        <taxon>Mesorhizobium</taxon>
    </lineage>
</organism>
<feature type="non-terminal residue" evidence="1">
    <location>
        <position position="696"/>
    </location>
</feature>